<feature type="region of interest" description="Disordered" evidence="2">
    <location>
        <begin position="567"/>
        <end position="744"/>
    </location>
</feature>
<dbReference type="Proteomes" id="UP001430848">
    <property type="component" value="Unassembled WGS sequence"/>
</dbReference>
<name>A0ABR1PH22_DIAER</name>
<sequence length="758" mass="81427">MPTRRVINDSEDEDAGFSPINSPVKDRVGTTVGAIALEGDAGVELQLADSTIDQRSTDPEFFQKIYEEQQHITEAARNNRVEGLSSDKQKSSDPNAKNSSSITDPTLKGSKKKPNMAVDARDFASLTQVTTPRKDGSSGSRMDVYDFPSSDGEGGGARPNTKSRTTKTYGKRKRGQTAIPGAAIPSSSPVHPSAGNQGLSLTHTQDDEEAMPKPARKKRGSSTQKALDGPDEDVDLLVVPRTAETSQSPAQPQDSNEGQDAVVPDSLIQPQDTANQAPASFFIAPPNHLTVSQKQEYLPMIDEFAQDDSWNSDKIGYAREQYKPRPSRRRSGIDQNEQPSQADTSIGTAKKNRQKTDQHHDAVQEDGWDSDKIGAHRESYKARPSRRRSRAVLDEGDEDLAAPGRSMPDTCPPGPGSPEGPEKAEPILISSGQQAPQEQSDAIEGIDPGYLAALPEDLRQEVIADQLARNSQASRTRGRGRPSQGGDTPQPKKRGRKKKETVNEDASALAEEADPQGTAAPTPAAGKKKRGRPKKTEISKLPPAPAADDDISLAYGVEDVSNAADAAEAIPPQALEVAPAPSKAPSKRGRKKKVVEETPAAPEEETSFRGGEEAVDGGNQEVSKEAKVPSRRGRKRKVVEEPPSADESDDHVEGSQRGLEVASDLEDYSKAGAGVERKALTDISNTASSQGPAHETDGKERTTPETVVDMQREAASKAKEKETPRSASSTTNQQGKVPLRVGLSKRSRIAPLLKIIRK</sequence>
<evidence type="ECO:0000313" key="4">
    <source>
        <dbReference type="Proteomes" id="UP001430848"/>
    </source>
</evidence>
<feature type="compositionally biased region" description="Polar residues" evidence="2">
    <location>
        <begin position="243"/>
        <end position="258"/>
    </location>
</feature>
<feature type="region of interest" description="Disordered" evidence="2">
    <location>
        <begin position="462"/>
        <end position="552"/>
    </location>
</feature>
<feature type="region of interest" description="Disordered" evidence="2">
    <location>
        <begin position="305"/>
        <end position="448"/>
    </location>
</feature>
<organism evidence="3 4">
    <name type="scientific">Diaporthe eres</name>
    <name type="common">Phomopsis oblonga</name>
    <dbReference type="NCBI Taxonomy" id="83184"/>
    <lineage>
        <taxon>Eukaryota</taxon>
        <taxon>Fungi</taxon>
        <taxon>Dikarya</taxon>
        <taxon>Ascomycota</taxon>
        <taxon>Pezizomycotina</taxon>
        <taxon>Sordariomycetes</taxon>
        <taxon>Sordariomycetidae</taxon>
        <taxon>Diaporthales</taxon>
        <taxon>Diaporthaceae</taxon>
        <taxon>Diaporthe</taxon>
        <taxon>Diaporthe eres species complex</taxon>
    </lineage>
</organism>
<dbReference type="InterPro" id="IPR025527">
    <property type="entry name" value="HUWE1/Rev1_UBM"/>
</dbReference>
<gene>
    <name evidence="3" type="ORF">SLS63_003468</name>
</gene>
<evidence type="ECO:0008006" key="5">
    <source>
        <dbReference type="Google" id="ProtNLM"/>
    </source>
</evidence>
<feature type="region of interest" description="Disordered" evidence="2">
    <location>
        <begin position="73"/>
        <end position="281"/>
    </location>
</feature>
<dbReference type="InterPro" id="IPR017956">
    <property type="entry name" value="AT_hook_DNA-bd_motif"/>
</dbReference>
<dbReference type="Pfam" id="PF14377">
    <property type="entry name" value="UBM"/>
    <property type="match status" value="1"/>
</dbReference>
<feature type="compositionally biased region" description="Polar residues" evidence="2">
    <location>
        <begin position="92"/>
        <end position="104"/>
    </location>
</feature>
<feature type="compositionally biased region" description="Basic and acidic residues" evidence="2">
    <location>
        <begin position="354"/>
        <end position="381"/>
    </location>
</feature>
<feature type="region of interest" description="Disordered" evidence="2">
    <location>
        <begin position="1"/>
        <end position="26"/>
    </location>
</feature>
<evidence type="ECO:0000313" key="3">
    <source>
        <dbReference type="EMBL" id="KAK7736490.1"/>
    </source>
</evidence>
<feature type="compositionally biased region" description="Polar residues" evidence="2">
    <location>
        <begin position="682"/>
        <end position="691"/>
    </location>
</feature>
<evidence type="ECO:0000256" key="1">
    <source>
        <dbReference type="ARBA" id="ARBA00022679"/>
    </source>
</evidence>
<feature type="compositionally biased region" description="Basic and acidic residues" evidence="2">
    <location>
        <begin position="694"/>
        <end position="703"/>
    </location>
</feature>
<feature type="compositionally biased region" description="Basic and acidic residues" evidence="2">
    <location>
        <begin position="710"/>
        <end position="724"/>
    </location>
</feature>
<dbReference type="PRINTS" id="PR00929">
    <property type="entry name" value="ATHOOK"/>
</dbReference>
<feature type="compositionally biased region" description="Polar residues" evidence="2">
    <location>
        <begin position="725"/>
        <end position="735"/>
    </location>
</feature>
<evidence type="ECO:0000256" key="2">
    <source>
        <dbReference type="SAM" id="MobiDB-lite"/>
    </source>
</evidence>
<comment type="caution">
    <text evidence="3">The sequence shown here is derived from an EMBL/GenBank/DDBJ whole genome shotgun (WGS) entry which is preliminary data.</text>
</comment>
<proteinExistence type="predicted"/>
<feature type="compositionally biased region" description="Polar residues" evidence="2">
    <location>
        <begin position="333"/>
        <end position="347"/>
    </location>
</feature>
<protein>
    <recommendedName>
        <fullName evidence="5">AT hook domain-containing protein</fullName>
    </recommendedName>
</protein>
<keyword evidence="1" id="KW-0808">Transferase</keyword>
<feature type="compositionally biased region" description="Polar residues" evidence="2">
    <location>
        <begin position="430"/>
        <end position="440"/>
    </location>
</feature>
<feature type="compositionally biased region" description="Polar residues" evidence="2">
    <location>
        <begin position="185"/>
        <end position="203"/>
    </location>
</feature>
<dbReference type="EMBL" id="JAKNSF020000010">
    <property type="protein sequence ID" value="KAK7736490.1"/>
    <property type="molecule type" value="Genomic_DNA"/>
</dbReference>
<accession>A0ABR1PH22</accession>
<keyword evidence="4" id="KW-1185">Reference proteome</keyword>
<feature type="compositionally biased region" description="Polar residues" evidence="2">
    <location>
        <begin position="268"/>
        <end position="278"/>
    </location>
</feature>
<reference evidence="3 4" key="1">
    <citation type="submission" date="2024-02" db="EMBL/GenBank/DDBJ databases">
        <title>De novo assembly and annotation of 12 fungi associated with fruit tree decline syndrome in Ontario, Canada.</title>
        <authorList>
            <person name="Sulman M."/>
            <person name="Ellouze W."/>
            <person name="Ilyukhin E."/>
        </authorList>
    </citation>
    <scope>NUCLEOTIDE SEQUENCE [LARGE SCALE GENOMIC DNA]</scope>
    <source>
        <strain evidence="3 4">M169</strain>
    </source>
</reference>
<feature type="compositionally biased region" description="Basic and acidic residues" evidence="2">
    <location>
        <begin position="77"/>
        <end position="91"/>
    </location>
</feature>